<sequence>MRDTTTDGKIMAVRISQRLI</sequence>
<protein>
    <submittedName>
        <fullName evidence="1">Uncharacterized protein</fullName>
    </submittedName>
</protein>
<dbReference type="AlphaFoldDB" id="A0A0A8YNA9"/>
<name>A0A0A8YNA9_ARUDO</name>
<dbReference type="EMBL" id="GBRH01273768">
    <property type="protein sequence ID" value="JAD24127.1"/>
    <property type="molecule type" value="Transcribed_RNA"/>
</dbReference>
<proteinExistence type="predicted"/>
<organism evidence="1">
    <name type="scientific">Arundo donax</name>
    <name type="common">Giant reed</name>
    <name type="synonym">Donax arundinaceus</name>
    <dbReference type="NCBI Taxonomy" id="35708"/>
    <lineage>
        <taxon>Eukaryota</taxon>
        <taxon>Viridiplantae</taxon>
        <taxon>Streptophyta</taxon>
        <taxon>Embryophyta</taxon>
        <taxon>Tracheophyta</taxon>
        <taxon>Spermatophyta</taxon>
        <taxon>Magnoliopsida</taxon>
        <taxon>Liliopsida</taxon>
        <taxon>Poales</taxon>
        <taxon>Poaceae</taxon>
        <taxon>PACMAD clade</taxon>
        <taxon>Arundinoideae</taxon>
        <taxon>Arundineae</taxon>
        <taxon>Arundo</taxon>
    </lineage>
</organism>
<reference evidence="1" key="1">
    <citation type="submission" date="2014-09" db="EMBL/GenBank/DDBJ databases">
        <authorList>
            <person name="Magalhaes I.L.F."/>
            <person name="Oliveira U."/>
            <person name="Santos F.R."/>
            <person name="Vidigal T.H.D.A."/>
            <person name="Brescovit A.D."/>
            <person name="Santos A.J."/>
        </authorList>
    </citation>
    <scope>NUCLEOTIDE SEQUENCE</scope>
    <source>
        <tissue evidence="1">Shoot tissue taken approximately 20 cm above the soil surface</tissue>
    </source>
</reference>
<reference evidence="1" key="2">
    <citation type="journal article" date="2015" name="Data Brief">
        <title>Shoot transcriptome of the giant reed, Arundo donax.</title>
        <authorList>
            <person name="Barrero R.A."/>
            <person name="Guerrero F.D."/>
            <person name="Moolhuijzen P."/>
            <person name="Goolsby J.A."/>
            <person name="Tidwell J."/>
            <person name="Bellgard S.E."/>
            <person name="Bellgard M.I."/>
        </authorList>
    </citation>
    <scope>NUCLEOTIDE SEQUENCE</scope>
    <source>
        <tissue evidence="1">Shoot tissue taken approximately 20 cm above the soil surface</tissue>
    </source>
</reference>
<evidence type="ECO:0000313" key="1">
    <source>
        <dbReference type="EMBL" id="JAD24127.1"/>
    </source>
</evidence>
<accession>A0A0A8YNA9</accession>